<dbReference type="EMBL" id="LR798294">
    <property type="protein sequence ID" value="CAB5221865.1"/>
    <property type="molecule type" value="Genomic_DNA"/>
</dbReference>
<evidence type="ECO:0000313" key="1">
    <source>
        <dbReference type="EMBL" id="CAB5221865.1"/>
    </source>
</evidence>
<organism evidence="1">
    <name type="scientific">uncultured Caudovirales phage</name>
    <dbReference type="NCBI Taxonomy" id="2100421"/>
    <lineage>
        <taxon>Viruses</taxon>
        <taxon>Duplodnaviria</taxon>
        <taxon>Heunggongvirae</taxon>
        <taxon>Uroviricota</taxon>
        <taxon>Caudoviricetes</taxon>
        <taxon>Peduoviridae</taxon>
        <taxon>Maltschvirus</taxon>
        <taxon>Maltschvirus maltsch</taxon>
    </lineage>
</organism>
<sequence length="228" mass="26367">MAKANFSIKDFRSTIFTDSLARTNRFEVFINKPPMALSTGRPWNVSLYCEQASLPPLNIASKSFKIFGPTYQRPFTAEYGGEGMSVTFHVDRDMKVKNFFDEWMYKIVDPDTGTVGYQEEYTTNIVIRQLDEQENVTYEIELTEAFPRSMNLLELNNAATNQTHRLNILFGYRYWRNVARPRQITPVDVPRNILNPQVPTIDTRTSGRNITAPGTDHYDELGNYIGRW</sequence>
<name>A0A6J7WYA1_9CAUD</name>
<proteinExistence type="predicted"/>
<gene>
    <name evidence="1" type="ORF">UFOVP242_113</name>
</gene>
<accession>A0A6J7WYA1</accession>
<protein>
    <submittedName>
        <fullName evidence="1">Tail tube protein</fullName>
    </submittedName>
</protein>
<reference evidence="1" key="1">
    <citation type="submission" date="2020-05" db="EMBL/GenBank/DDBJ databases">
        <authorList>
            <person name="Chiriac C."/>
            <person name="Salcher M."/>
            <person name="Ghai R."/>
            <person name="Kavagutti S V."/>
        </authorList>
    </citation>
    <scope>NUCLEOTIDE SEQUENCE</scope>
</reference>